<accession>A0A9N9P5F2</accession>
<reference evidence="1" key="1">
    <citation type="submission" date="2021-06" db="EMBL/GenBank/DDBJ databases">
        <authorList>
            <person name="Kallberg Y."/>
            <person name="Tangrot J."/>
            <person name="Rosling A."/>
        </authorList>
    </citation>
    <scope>NUCLEOTIDE SEQUENCE</scope>
    <source>
        <strain evidence="1">FL966</strain>
    </source>
</reference>
<comment type="caution">
    <text evidence="1">The sequence shown here is derived from an EMBL/GenBank/DDBJ whole genome shotgun (WGS) entry which is preliminary data.</text>
</comment>
<dbReference type="Proteomes" id="UP000789759">
    <property type="component" value="Unassembled WGS sequence"/>
</dbReference>
<organism evidence="1 2">
    <name type="scientific">Cetraspora pellucida</name>
    <dbReference type="NCBI Taxonomy" id="1433469"/>
    <lineage>
        <taxon>Eukaryota</taxon>
        <taxon>Fungi</taxon>
        <taxon>Fungi incertae sedis</taxon>
        <taxon>Mucoromycota</taxon>
        <taxon>Glomeromycotina</taxon>
        <taxon>Glomeromycetes</taxon>
        <taxon>Diversisporales</taxon>
        <taxon>Gigasporaceae</taxon>
        <taxon>Cetraspora</taxon>
    </lineage>
</organism>
<dbReference type="EMBL" id="CAJVQA010027353">
    <property type="protein sequence ID" value="CAG8791624.1"/>
    <property type="molecule type" value="Genomic_DNA"/>
</dbReference>
<sequence>MTINLDLLCSHEMCCAILQNINKTHLYTIHLHVTLQKIDYQVCEKRMCHKKNVEKQRFDLLVYSPDYTYSLDDSEKLKHLQIVRTLVEIEAVKNYRPPEITSAVKEYVTETLDLRKSVKESKCKEVSNIKLKVHSALNTHLIGNLKLELDICEMVSFFEKQEYKVQHFKITSQST</sequence>
<dbReference type="AlphaFoldDB" id="A0A9N9P5F2"/>
<gene>
    <name evidence="1" type="ORF">CPELLU_LOCUS17044</name>
</gene>
<proteinExistence type="predicted"/>
<name>A0A9N9P5F2_9GLOM</name>
<evidence type="ECO:0000313" key="2">
    <source>
        <dbReference type="Proteomes" id="UP000789759"/>
    </source>
</evidence>
<evidence type="ECO:0000313" key="1">
    <source>
        <dbReference type="EMBL" id="CAG8791624.1"/>
    </source>
</evidence>
<dbReference type="OrthoDB" id="2434100at2759"/>
<protein>
    <submittedName>
        <fullName evidence="1">4529_t:CDS:1</fullName>
    </submittedName>
</protein>
<keyword evidence="2" id="KW-1185">Reference proteome</keyword>